<dbReference type="EMBL" id="BHZE01000009">
    <property type="protein sequence ID" value="GCD77632.1"/>
    <property type="molecule type" value="Genomic_DNA"/>
</dbReference>
<name>A0A401XKV4_9FLAO</name>
<accession>A0A401XKV4</accession>
<organism evidence="1 2">
    <name type="scientific">Thermaurantimonas aggregans</name>
    <dbReference type="NCBI Taxonomy" id="2173829"/>
    <lineage>
        <taxon>Bacteria</taxon>
        <taxon>Pseudomonadati</taxon>
        <taxon>Bacteroidota</taxon>
        <taxon>Flavobacteriia</taxon>
        <taxon>Flavobacteriales</taxon>
        <taxon>Schleiferiaceae</taxon>
        <taxon>Thermaurantimonas</taxon>
    </lineage>
</organism>
<evidence type="ECO:0000313" key="2">
    <source>
        <dbReference type="Proteomes" id="UP000286715"/>
    </source>
</evidence>
<evidence type="ECO:0000313" key="1">
    <source>
        <dbReference type="EMBL" id="GCD77632.1"/>
    </source>
</evidence>
<proteinExistence type="predicted"/>
<comment type="caution">
    <text evidence="1">The sequence shown here is derived from an EMBL/GenBank/DDBJ whole genome shotgun (WGS) entry which is preliminary data.</text>
</comment>
<gene>
    <name evidence="1" type="ORF">JCM31826_11140</name>
</gene>
<reference evidence="1 2" key="1">
    <citation type="submission" date="2018-11" db="EMBL/GenBank/DDBJ databases">
        <title>Schleiferia aggregans sp. nov., a moderately thermophilic heterotrophic bacterium isolated from microbial mats at a terrestrial hot spring.</title>
        <authorList>
            <person name="Iino T."/>
            <person name="Ohkuma M."/>
            <person name="Haruta S."/>
        </authorList>
    </citation>
    <scope>NUCLEOTIDE SEQUENCE [LARGE SCALE GENOMIC DNA]</scope>
    <source>
        <strain evidence="1 2">LA</strain>
    </source>
</reference>
<keyword evidence="2" id="KW-1185">Reference proteome</keyword>
<dbReference type="AlphaFoldDB" id="A0A401XKV4"/>
<sequence>MGAYKVIEIKNIMRKHPKDAHENGNSDDQFPNVLAKKSVKALFFIYIME</sequence>
<dbReference type="Proteomes" id="UP000286715">
    <property type="component" value="Unassembled WGS sequence"/>
</dbReference>
<protein>
    <submittedName>
        <fullName evidence="1">Uncharacterized protein</fullName>
    </submittedName>
</protein>